<evidence type="ECO:0000259" key="7">
    <source>
        <dbReference type="Pfam" id="PF04138"/>
    </source>
</evidence>
<evidence type="ECO:0000256" key="5">
    <source>
        <dbReference type="ARBA" id="ARBA00023136"/>
    </source>
</evidence>
<organism evidence="8 9">
    <name type="scientific">Pollutimonas nitritireducens</name>
    <dbReference type="NCBI Taxonomy" id="2045209"/>
    <lineage>
        <taxon>Bacteria</taxon>
        <taxon>Pseudomonadati</taxon>
        <taxon>Pseudomonadota</taxon>
        <taxon>Betaproteobacteria</taxon>
        <taxon>Burkholderiales</taxon>
        <taxon>Alcaligenaceae</taxon>
        <taxon>Pollutimonas</taxon>
    </lineage>
</organism>
<dbReference type="Pfam" id="PF04138">
    <property type="entry name" value="GtrA_DPMS_TM"/>
    <property type="match status" value="1"/>
</dbReference>
<name>A0A2N4UKD5_9BURK</name>
<feature type="transmembrane region" description="Helical" evidence="6">
    <location>
        <begin position="72"/>
        <end position="92"/>
    </location>
</feature>
<feature type="domain" description="GtrA/DPMS transmembrane" evidence="7">
    <location>
        <begin position="10"/>
        <end position="125"/>
    </location>
</feature>
<evidence type="ECO:0000256" key="1">
    <source>
        <dbReference type="ARBA" id="ARBA00004141"/>
    </source>
</evidence>
<keyword evidence="4 6" id="KW-1133">Transmembrane helix</keyword>
<dbReference type="InterPro" id="IPR051401">
    <property type="entry name" value="GtrA_CellWall_Glycosyl"/>
</dbReference>
<evidence type="ECO:0000313" key="9">
    <source>
        <dbReference type="Proteomes" id="UP000234328"/>
    </source>
</evidence>
<dbReference type="PANTHER" id="PTHR38459">
    <property type="entry name" value="PROPHAGE BACTOPRENOL-LINKED GLUCOSE TRANSLOCASE HOMOLOG"/>
    <property type="match status" value="1"/>
</dbReference>
<feature type="transmembrane region" description="Helical" evidence="6">
    <location>
        <begin position="104"/>
        <end position="126"/>
    </location>
</feature>
<feature type="transmembrane region" description="Helical" evidence="6">
    <location>
        <begin position="35"/>
        <end position="52"/>
    </location>
</feature>
<comment type="subcellular location">
    <subcellularLocation>
        <location evidence="1">Membrane</location>
        <topology evidence="1">Multi-pass membrane protein</topology>
    </subcellularLocation>
</comment>
<dbReference type="InterPro" id="IPR007267">
    <property type="entry name" value="GtrA_DPMS_TM"/>
</dbReference>
<dbReference type="Proteomes" id="UP000234328">
    <property type="component" value="Unassembled WGS sequence"/>
</dbReference>
<sequence>MKTIHEFLFFAIAGVCGFVVDTAVLYALTKALGPFYARGVSFVAAVLATWLINRAYAFRKRRSALTRRREFLFYLVLMLAGGAVNYGVYSWLVLSYPLVQQHLIIGVAAGSVAGMLINFMVSRFLLYRHTAGQ</sequence>
<keyword evidence="9" id="KW-1185">Reference proteome</keyword>
<evidence type="ECO:0000256" key="4">
    <source>
        <dbReference type="ARBA" id="ARBA00022989"/>
    </source>
</evidence>
<evidence type="ECO:0000256" key="2">
    <source>
        <dbReference type="ARBA" id="ARBA00009399"/>
    </source>
</evidence>
<dbReference type="GO" id="GO:0005886">
    <property type="term" value="C:plasma membrane"/>
    <property type="evidence" value="ECO:0007669"/>
    <property type="project" value="TreeGrafter"/>
</dbReference>
<keyword evidence="3 6" id="KW-0812">Transmembrane</keyword>
<dbReference type="AlphaFoldDB" id="A0A2N4UKD5"/>
<dbReference type="GO" id="GO:0000271">
    <property type="term" value="P:polysaccharide biosynthetic process"/>
    <property type="evidence" value="ECO:0007669"/>
    <property type="project" value="InterPro"/>
</dbReference>
<protein>
    <submittedName>
        <fullName evidence="8">Polysaccharide synthesis protein GtrA</fullName>
    </submittedName>
</protein>
<dbReference type="PANTHER" id="PTHR38459:SF1">
    <property type="entry name" value="PROPHAGE BACTOPRENOL-LINKED GLUCOSE TRANSLOCASE HOMOLOG"/>
    <property type="match status" value="1"/>
</dbReference>
<evidence type="ECO:0000256" key="3">
    <source>
        <dbReference type="ARBA" id="ARBA00022692"/>
    </source>
</evidence>
<comment type="caution">
    <text evidence="8">The sequence shown here is derived from an EMBL/GenBank/DDBJ whole genome shotgun (WGS) entry which is preliminary data.</text>
</comment>
<proteinExistence type="inferred from homology"/>
<gene>
    <name evidence="8" type="ORF">CR155_00070</name>
</gene>
<reference evidence="8 9" key="1">
    <citation type="submission" date="2017-10" db="EMBL/GenBank/DDBJ databases">
        <title>Two draft genome sequences of Pusillimonas sp. strains isolated from a nitrate- and radionuclide-contaminated groundwater in Russia.</title>
        <authorList>
            <person name="Grouzdev D.S."/>
            <person name="Tourova T.P."/>
            <person name="Goeva M.A."/>
            <person name="Babich T.L."/>
            <person name="Sokolova D.S."/>
            <person name="Abdullin R."/>
            <person name="Poltaraus A.B."/>
            <person name="Toshchakov S.V."/>
            <person name="Nazina T.N."/>
        </authorList>
    </citation>
    <scope>NUCLEOTIDE SEQUENCE [LARGE SCALE GENOMIC DNA]</scope>
    <source>
        <strain evidence="8 9">JR1/69-2-13</strain>
    </source>
</reference>
<dbReference type="EMBL" id="PDNV01000001">
    <property type="protein sequence ID" value="PLC55494.1"/>
    <property type="molecule type" value="Genomic_DNA"/>
</dbReference>
<feature type="transmembrane region" description="Helical" evidence="6">
    <location>
        <begin position="7"/>
        <end position="29"/>
    </location>
</feature>
<comment type="similarity">
    <text evidence="2">Belongs to the GtrA family.</text>
</comment>
<accession>A0A2N4UKD5</accession>
<evidence type="ECO:0000256" key="6">
    <source>
        <dbReference type="SAM" id="Phobius"/>
    </source>
</evidence>
<dbReference type="RefSeq" id="WP_102067975.1">
    <property type="nucleotide sequence ID" value="NZ_PDNV01000001.1"/>
</dbReference>
<keyword evidence="5 6" id="KW-0472">Membrane</keyword>
<dbReference type="OrthoDB" id="7926501at2"/>
<evidence type="ECO:0000313" key="8">
    <source>
        <dbReference type="EMBL" id="PLC55494.1"/>
    </source>
</evidence>